<name>A0A939DVZ8_9MICO</name>
<feature type="region of interest" description="Disordered" evidence="1">
    <location>
        <begin position="158"/>
        <end position="189"/>
    </location>
</feature>
<protein>
    <submittedName>
        <fullName evidence="3">Copper chaperone PCu(A)C</fullName>
    </submittedName>
</protein>
<dbReference type="InterPro" id="IPR036182">
    <property type="entry name" value="PCuAC_sf"/>
</dbReference>
<sequence length="189" mass="19769">MNTNTRLRATRRVSIVAAALLVLTGCSPVAEASSAAGESVTMTDGWVKAAPEGMTAAFGTLTNASDEDVVVVSATTEVAGSTELHEIVVDDAGKSTMREVEDGFTIPADGSLTLEPGADHLMLMGLTGPVVAGEELSFTLTFADDSTMTFTAPVKDYSGAQEEYSDHDMDHDADHEMDDESGHEGHGEN</sequence>
<evidence type="ECO:0000313" key="3">
    <source>
        <dbReference type="EMBL" id="MBN8205429.1"/>
    </source>
</evidence>
<reference evidence="3" key="1">
    <citation type="submission" date="2020-12" db="EMBL/GenBank/DDBJ databases">
        <title>PHA producing bacteria isolated from mangrove.</title>
        <authorList>
            <person name="Zheng W."/>
            <person name="Yu S."/>
            <person name="Huang Y."/>
        </authorList>
    </citation>
    <scope>NUCLEOTIDE SEQUENCE</scope>
    <source>
        <strain evidence="3">GN8-5</strain>
    </source>
</reference>
<dbReference type="EMBL" id="JAEMWU010000001">
    <property type="protein sequence ID" value="MBN8205429.1"/>
    <property type="molecule type" value="Genomic_DNA"/>
</dbReference>
<gene>
    <name evidence="3" type="ORF">JF543_05595</name>
</gene>
<dbReference type="SUPFAM" id="SSF110087">
    <property type="entry name" value="DR1885-like metal-binding protein"/>
    <property type="match status" value="1"/>
</dbReference>
<keyword evidence="2" id="KW-0732">Signal</keyword>
<dbReference type="Pfam" id="PF04314">
    <property type="entry name" value="PCuAC"/>
    <property type="match status" value="1"/>
</dbReference>
<dbReference type="PANTHER" id="PTHR36302:SF1">
    <property type="entry name" value="COPPER CHAPERONE PCU(A)C"/>
    <property type="match status" value="1"/>
</dbReference>
<dbReference type="Proteomes" id="UP000664385">
    <property type="component" value="Unassembled WGS sequence"/>
</dbReference>
<evidence type="ECO:0000313" key="4">
    <source>
        <dbReference type="Proteomes" id="UP000664385"/>
    </source>
</evidence>
<dbReference type="InterPro" id="IPR007410">
    <property type="entry name" value="LpqE-like"/>
</dbReference>
<dbReference type="Gene3D" id="2.60.40.1890">
    <property type="entry name" value="PCu(A)C copper chaperone"/>
    <property type="match status" value="1"/>
</dbReference>
<feature type="chain" id="PRO_5038854565" evidence="2">
    <location>
        <begin position="33"/>
        <end position="189"/>
    </location>
</feature>
<feature type="compositionally biased region" description="Basic and acidic residues" evidence="1">
    <location>
        <begin position="164"/>
        <end position="189"/>
    </location>
</feature>
<organism evidence="3 4">
    <name type="scientific">Microbacterium esteraromaticum</name>
    <dbReference type="NCBI Taxonomy" id="57043"/>
    <lineage>
        <taxon>Bacteria</taxon>
        <taxon>Bacillati</taxon>
        <taxon>Actinomycetota</taxon>
        <taxon>Actinomycetes</taxon>
        <taxon>Micrococcales</taxon>
        <taxon>Microbacteriaceae</taxon>
        <taxon>Microbacterium</taxon>
    </lineage>
</organism>
<dbReference type="RefSeq" id="WP_206823066.1">
    <property type="nucleotide sequence ID" value="NZ_JAEMWU010000001.1"/>
</dbReference>
<evidence type="ECO:0000256" key="1">
    <source>
        <dbReference type="SAM" id="MobiDB-lite"/>
    </source>
</evidence>
<evidence type="ECO:0000256" key="2">
    <source>
        <dbReference type="SAM" id="SignalP"/>
    </source>
</evidence>
<dbReference type="PROSITE" id="PS51257">
    <property type="entry name" value="PROKAR_LIPOPROTEIN"/>
    <property type="match status" value="1"/>
</dbReference>
<comment type="caution">
    <text evidence="3">The sequence shown here is derived from an EMBL/GenBank/DDBJ whole genome shotgun (WGS) entry which is preliminary data.</text>
</comment>
<dbReference type="InterPro" id="IPR058248">
    <property type="entry name" value="Lxx211020-like"/>
</dbReference>
<dbReference type="PANTHER" id="PTHR36302">
    <property type="entry name" value="BLR7088 PROTEIN"/>
    <property type="match status" value="1"/>
</dbReference>
<feature type="signal peptide" evidence="2">
    <location>
        <begin position="1"/>
        <end position="32"/>
    </location>
</feature>
<dbReference type="AlphaFoldDB" id="A0A939DVZ8"/>
<proteinExistence type="predicted"/>
<accession>A0A939DVZ8</accession>